<gene>
    <name evidence="2" type="ORF">L2716_05825</name>
</gene>
<dbReference type="EMBL" id="JAKIJS010000001">
    <property type="protein sequence ID" value="MCF6137244.1"/>
    <property type="molecule type" value="Genomic_DNA"/>
</dbReference>
<evidence type="ECO:0000259" key="1">
    <source>
        <dbReference type="PROSITE" id="PS51085"/>
    </source>
</evidence>
<keyword evidence="3" id="KW-1185">Reference proteome</keyword>
<organism evidence="2 3">
    <name type="scientific">Pseudalkalibacillus berkeleyi</name>
    <dbReference type="NCBI Taxonomy" id="1069813"/>
    <lineage>
        <taxon>Bacteria</taxon>
        <taxon>Bacillati</taxon>
        <taxon>Bacillota</taxon>
        <taxon>Bacilli</taxon>
        <taxon>Bacillales</taxon>
        <taxon>Fictibacillaceae</taxon>
        <taxon>Pseudalkalibacillus</taxon>
    </lineage>
</organism>
<evidence type="ECO:0000313" key="2">
    <source>
        <dbReference type="EMBL" id="MCF6137244.1"/>
    </source>
</evidence>
<comment type="caution">
    <text evidence="2">The sequence shown here is derived from an EMBL/GenBank/DDBJ whole genome shotgun (WGS) entry which is preliminary data.</text>
</comment>
<dbReference type="SUPFAM" id="SSF54292">
    <property type="entry name" value="2Fe-2S ferredoxin-like"/>
    <property type="match status" value="1"/>
</dbReference>
<proteinExistence type="predicted"/>
<dbReference type="Proteomes" id="UP001649381">
    <property type="component" value="Unassembled WGS sequence"/>
</dbReference>
<feature type="domain" description="2Fe-2S ferredoxin-type" evidence="1">
    <location>
        <begin position="47"/>
        <end position="131"/>
    </location>
</feature>
<accession>A0ABS9GX28</accession>
<dbReference type="Gene3D" id="3.10.20.30">
    <property type="match status" value="1"/>
</dbReference>
<dbReference type="PROSITE" id="PS51085">
    <property type="entry name" value="2FE2S_FER_2"/>
    <property type="match status" value="1"/>
</dbReference>
<evidence type="ECO:0000313" key="3">
    <source>
        <dbReference type="Proteomes" id="UP001649381"/>
    </source>
</evidence>
<sequence>MSKQLTIGSLKKNILDMKRQQHNEIEDTSVNENQSILNGRQESDHSSKIFVKQKSVVCAVQPMNEMTLLDSALEQSCHLEHKCKKGTCGKCTVRILKGQSVLSNPNDLENEKLGSQLGDGYRLACQALFKA</sequence>
<dbReference type="Pfam" id="PF00111">
    <property type="entry name" value="Fer2"/>
    <property type="match status" value="1"/>
</dbReference>
<dbReference type="CDD" id="cd00207">
    <property type="entry name" value="fer2"/>
    <property type="match status" value="1"/>
</dbReference>
<dbReference type="InterPro" id="IPR036010">
    <property type="entry name" value="2Fe-2S_ferredoxin-like_sf"/>
</dbReference>
<protein>
    <submittedName>
        <fullName evidence="2">(2Fe-2S)-binding protein</fullName>
    </submittedName>
</protein>
<dbReference type="InterPro" id="IPR012675">
    <property type="entry name" value="Beta-grasp_dom_sf"/>
</dbReference>
<reference evidence="2 3" key="1">
    <citation type="submission" date="2022-01" db="EMBL/GenBank/DDBJ databases">
        <title>Alkalihalobacillus sp. EGI L200015, a novel bacterium isolated from a salt lake sediment.</title>
        <authorList>
            <person name="Gao L."/>
            <person name="Fang B.-Z."/>
            <person name="Li W.-J."/>
        </authorList>
    </citation>
    <scope>NUCLEOTIDE SEQUENCE [LARGE SCALE GENOMIC DNA]</scope>
    <source>
        <strain evidence="2 3">KCTC 12718</strain>
    </source>
</reference>
<name>A0ABS9GX28_9BACL</name>
<dbReference type="InterPro" id="IPR001041">
    <property type="entry name" value="2Fe-2S_ferredoxin-type"/>
</dbReference>
<dbReference type="RefSeq" id="WP_236332671.1">
    <property type="nucleotide sequence ID" value="NZ_JAKIJS010000001.1"/>
</dbReference>